<dbReference type="GO" id="GO:0005840">
    <property type="term" value="C:ribosome"/>
    <property type="evidence" value="ECO:0007669"/>
    <property type="project" value="UniProtKB-KW"/>
</dbReference>
<dbReference type="GO" id="GO:0003735">
    <property type="term" value="F:structural constituent of ribosome"/>
    <property type="evidence" value="ECO:0007669"/>
    <property type="project" value="InterPro"/>
</dbReference>
<dbReference type="InterPro" id="IPR020070">
    <property type="entry name" value="Ribosomal_bL9_N"/>
</dbReference>
<feature type="domain" description="Large ribosomal subunit protein bL9 C-terminal" evidence="9">
    <location>
        <begin position="70"/>
        <end position="136"/>
    </location>
</feature>
<keyword evidence="5 7" id="KW-0687">Ribonucleoprotein</keyword>
<evidence type="ECO:0000256" key="5">
    <source>
        <dbReference type="ARBA" id="ARBA00023274"/>
    </source>
</evidence>
<dbReference type="InterPro" id="IPR020069">
    <property type="entry name" value="Ribosomal_bL9_C"/>
</dbReference>
<sequence length="147" mass="17165">MKIIFLQDVPRVGKKYDIKEVNDGYAINFLLPKKWATPATVQAVAEIERHKKEIVIEREVQEDLLIKNLEEIKDKTVTIKAKADEKGHLFSAIHEKMIVEAMEKEYHAQIDEKFIILEKHIKEIGEFEIPIVIKNKKSSFKLIVEKE</sequence>
<evidence type="ECO:0000313" key="11">
    <source>
        <dbReference type="Proteomes" id="UP000177112"/>
    </source>
</evidence>
<dbReference type="GO" id="GO:1990904">
    <property type="term" value="C:ribonucleoprotein complex"/>
    <property type="evidence" value="ECO:0007669"/>
    <property type="project" value="UniProtKB-KW"/>
</dbReference>
<keyword evidence="3 7" id="KW-0694">RNA-binding</keyword>
<dbReference type="InterPro" id="IPR036935">
    <property type="entry name" value="Ribosomal_bL9_N_sf"/>
</dbReference>
<dbReference type="InterPro" id="IPR009027">
    <property type="entry name" value="Ribosomal_bL9/RNase_H1_N"/>
</dbReference>
<gene>
    <name evidence="7" type="primary">rplI</name>
    <name evidence="10" type="ORF">A3B84_00075</name>
</gene>
<evidence type="ECO:0000256" key="4">
    <source>
        <dbReference type="ARBA" id="ARBA00022980"/>
    </source>
</evidence>
<evidence type="ECO:0000256" key="2">
    <source>
        <dbReference type="ARBA" id="ARBA00022730"/>
    </source>
</evidence>
<dbReference type="InterPro" id="IPR036791">
    <property type="entry name" value="Ribosomal_bL9_C_sf"/>
</dbReference>
<dbReference type="InterPro" id="IPR000244">
    <property type="entry name" value="Ribosomal_bL9"/>
</dbReference>
<dbReference type="PANTHER" id="PTHR21368">
    <property type="entry name" value="50S RIBOSOMAL PROTEIN L9"/>
    <property type="match status" value="1"/>
</dbReference>
<dbReference type="GO" id="GO:0019843">
    <property type="term" value="F:rRNA binding"/>
    <property type="evidence" value="ECO:0007669"/>
    <property type="project" value="UniProtKB-UniRule"/>
</dbReference>
<dbReference type="Gene3D" id="3.40.5.10">
    <property type="entry name" value="Ribosomal protein L9, N-terminal domain"/>
    <property type="match status" value="1"/>
</dbReference>
<evidence type="ECO:0000256" key="3">
    <source>
        <dbReference type="ARBA" id="ARBA00022884"/>
    </source>
</evidence>
<comment type="function">
    <text evidence="7">Binds to the 23S rRNA.</text>
</comment>
<evidence type="ECO:0000256" key="1">
    <source>
        <dbReference type="ARBA" id="ARBA00010605"/>
    </source>
</evidence>
<dbReference type="NCBIfam" id="TIGR00158">
    <property type="entry name" value="L9"/>
    <property type="match status" value="1"/>
</dbReference>
<proteinExistence type="inferred from homology"/>
<dbReference type="EMBL" id="MFTY01000004">
    <property type="protein sequence ID" value="OGI71638.1"/>
    <property type="molecule type" value="Genomic_DNA"/>
</dbReference>
<dbReference type="InterPro" id="IPR020594">
    <property type="entry name" value="Ribosomal_bL9_bac/chp"/>
</dbReference>
<dbReference type="SUPFAM" id="SSF55653">
    <property type="entry name" value="Ribosomal protein L9 C-domain"/>
    <property type="match status" value="1"/>
</dbReference>
<organism evidence="10 11">
    <name type="scientific">Candidatus Nomurabacteria bacterium RIFCSPHIGHO2_02_FULL_35_13</name>
    <dbReference type="NCBI Taxonomy" id="1801748"/>
    <lineage>
        <taxon>Bacteria</taxon>
        <taxon>Candidatus Nomuraibacteriota</taxon>
    </lineage>
</organism>
<dbReference type="AlphaFoldDB" id="A0A1F6VPR4"/>
<feature type="domain" description="Ribosomal protein L9" evidence="8">
    <location>
        <begin position="1"/>
        <end position="46"/>
    </location>
</feature>
<dbReference type="Pfam" id="PF03948">
    <property type="entry name" value="Ribosomal_L9_C"/>
    <property type="match status" value="1"/>
</dbReference>
<comment type="caution">
    <text evidence="10">The sequence shown here is derived from an EMBL/GenBank/DDBJ whole genome shotgun (WGS) entry which is preliminary data.</text>
</comment>
<name>A0A1F6VPR4_9BACT</name>
<evidence type="ECO:0000256" key="6">
    <source>
        <dbReference type="ARBA" id="ARBA00035292"/>
    </source>
</evidence>
<evidence type="ECO:0000259" key="8">
    <source>
        <dbReference type="Pfam" id="PF01281"/>
    </source>
</evidence>
<evidence type="ECO:0000313" key="10">
    <source>
        <dbReference type="EMBL" id="OGI71638.1"/>
    </source>
</evidence>
<reference evidence="10 11" key="1">
    <citation type="journal article" date="2016" name="Nat. Commun.">
        <title>Thousands of microbial genomes shed light on interconnected biogeochemical processes in an aquifer system.</title>
        <authorList>
            <person name="Anantharaman K."/>
            <person name="Brown C.T."/>
            <person name="Hug L.A."/>
            <person name="Sharon I."/>
            <person name="Castelle C.J."/>
            <person name="Probst A.J."/>
            <person name="Thomas B.C."/>
            <person name="Singh A."/>
            <person name="Wilkins M.J."/>
            <person name="Karaoz U."/>
            <person name="Brodie E.L."/>
            <person name="Williams K.H."/>
            <person name="Hubbard S.S."/>
            <person name="Banfield J.F."/>
        </authorList>
    </citation>
    <scope>NUCLEOTIDE SEQUENCE [LARGE SCALE GENOMIC DNA]</scope>
</reference>
<dbReference type="Gene3D" id="3.10.430.100">
    <property type="entry name" value="Ribosomal protein L9, C-terminal domain"/>
    <property type="match status" value="1"/>
</dbReference>
<accession>A0A1F6VPR4</accession>
<dbReference type="GO" id="GO:0006412">
    <property type="term" value="P:translation"/>
    <property type="evidence" value="ECO:0007669"/>
    <property type="project" value="UniProtKB-UniRule"/>
</dbReference>
<dbReference type="SUPFAM" id="SSF55658">
    <property type="entry name" value="L9 N-domain-like"/>
    <property type="match status" value="1"/>
</dbReference>
<keyword evidence="4 7" id="KW-0689">Ribosomal protein</keyword>
<evidence type="ECO:0000259" key="9">
    <source>
        <dbReference type="Pfam" id="PF03948"/>
    </source>
</evidence>
<dbReference type="Pfam" id="PF01281">
    <property type="entry name" value="Ribosomal_L9_N"/>
    <property type="match status" value="1"/>
</dbReference>
<dbReference type="HAMAP" id="MF_00503">
    <property type="entry name" value="Ribosomal_bL9"/>
    <property type="match status" value="1"/>
</dbReference>
<keyword evidence="2 7" id="KW-0699">rRNA-binding</keyword>
<comment type="similarity">
    <text evidence="1 7">Belongs to the bacterial ribosomal protein bL9 family.</text>
</comment>
<evidence type="ECO:0000256" key="7">
    <source>
        <dbReference type="HAMAP-Rule" id="MF_00503"/>
    </source>
</evidence>
<protein>
    <recommendedName>
        <fullName evidence="6 7">Large ribosomal subunit protein bL9</fullName>
    </recommendedName>
</protein>
<dbReference type="Proteomes" id="UP000177112">
    <property type="component" value="Unassembled WGS sequence"/>
</dbReference>
<dbReference type="STRING" id="1801748.A3B84_00075"/>